<name>A0A5N5HSQ3_9ROSA</name>
<keyword evidence="5 9" id="KW-0347">Helicase</keyword>
<gene>
    <name evidence="9" type="ORF">D8674_018054</name>
</gene>
<reference evidence="9 10" key="3">
    <citation type="submission" date="2019-11" db="EMBL/GenBank/DDBJ databases">
        <title>A de novo genome assembly of a pear dwarfing rootstock.</title>
        <authorList>
            <person name="Wang F."/>
            <person name="Wang J."/>
            <person name="Li S."/>
            <person name="Zhang Y."/>
            <person name="Fang M."/>
            <person name="Ma L."/>
            <person name="Zhao Y."/>
            <person name="Jiang S."/>
        </authorList>
    </citation>
    <scope>NUCLEOTIDE SEQUENCE [LARGE SCALE GENOMIC DNA]</scope>
    <source>
        <strain evidence="9">S2</strain>
        <tissue evidence="9">Leaf</tissue>
    </source>
</reference>
<reference evidence="9 10" key="1">
    <citation type="submission" date="2019-09" db="EMBL/GenBank/DDBJ databases">
        <authorList>
            <person name="Ou C."/>
        </authorList>
    </citation>
    <scope>NUCLEOTIDE SEQUENCE [LARGE SCALE GENOMIC DNA]</scope>
    <source>
        <strain evidence="9">S2</strain>
        <tissue evidence="9">Leaf</tissue>
    </source>
</reference>
<dbReference type="Gene3D" id="3.40.50.300">
    <property type="entry name" value="P-loop containing nucleotide triphosphate hydrolases"/>
    <property type="match status" value="1"/>
</dbReference>
<dbReference type="AlphaFoldDB" id="A0A5N5HSQ3"/>
<comment type="caution">
    <text evidence="9">The sequence shown here is derived from an EMBL/GenBank/DDBJ whole genome shotgun (WGS) entry which is preliminary data.</text>
</comment>
<dbReference type="GO" id="GO:0016787">
    <property type="term" value="F:hydrolase activity"/>
    <property type="evidence" value="ECO:0007669"/>
    <property type="project" value="UniProtKB-KW"/>
</dbReference>
<dbReference type="InterPro" id="IPR027417">
    <property type="entry name" value="P-loop_NTPase"/>
</dbReference>
<sequence length="767" mass="84505">MSIFCDLLRCLLCCEDEHDNAYHSLNQFPAKTASNKRDYCYETSHRDSLQPFISFTPAASPLKPPSTQYNHVPSPFSSSSSSPNPKPPSSLSKPPQVSSINTSSLSPKSRQPFSFDSYSTSLRTPTYSTKLPQSTFVNSSESPLKPPTSSFKPSQSFSSSSASPPILLSSSSTFHTKTSNNVSPSKPPQASSGPNAPSPKPPTSSPKPSSSSSTPIASSKPSSSSSFTSSSPNPPTSSFKPQKSSSLNASSKFSPKLSTSSSNPPRASASKPCPSSSTGPPVSSTKLRPMFKPVLSHASSDVLDQVGKKSYVWLEKDSLPIFAIPDSMKDLIKNDIAPKVLNKPLSPATYKDYFAALLYAEDFYYEKWTHFDLENVTVELQRAAVYKKPDTEEKPNREEKTFVAFDMASFPENHPFLLSRDLVHLRPSGTNADLFQGFIYRVVKSSVVLVEFEDDFYVQHYSTRKYDVSFSFNRVCLKRAHQAVQNASDALFRNFIFPASVSHTNIPTAPALMCPGNKLDANQLSAVRHILSIRGSPPYLLVGQLCVKKSGSPPYPLLGQLRDEKTDLRLSRTGVVVSEAVHQLCQTSHGNRILVCAPSNLCCDGLMRSLLKWIPKSDMFRVNAAFREKEEVPDDILPSCLYKEAYFSCPPTEELCEFRVIFSTFMSSFRLHDKGLTAGHFSHIFLVDASSSIEPETLVALTSFADKNTSVIVTGEAENRSRWVRSDMARKKGLKISLFERLSKSVLYCVEASVQCSSHNWSIIKSK</sequence>
<keyword evidence="6" id="KW-0067">ATP-binding</keyword>
<keyword evidence="3" id="KW-0547">Nucleotide-binding</keyword>
<feature type="compositionally biased region" description="Polar residues" evidence="7">
    <location>
        <begin position="100"/>
        <end position="142"/>
    </location>
</feature>
<feature type="compositionally biased region" description="Low complexity" evidence="7">
    <location>
        <begin position="73"/>
        <end position="99"/>
    </location>
</feature>
<accession>A0A5N5HSQ3</accession>
<comment type="subcellular location">
    <subcellularLocation>
        <location evidence="1">Cytoplasm</location>
    </subcellularLocation>
</comment>
<feature type="compositionally biased region" description="Low complexity" evidence="7">
    <location>
        <begin position="147"/>
        <end position="173"/>
    </location>
</feature>
<evidence type="ECO:0000256" key="3">
    <source>
        <dbReference type="ARBA" id="ARBA00022741"/>
    </source>
</evidence>
<feature type="compositionally biased region" description="Low complexity" evidence="7">
    <location>
        <begin position="272"/>
        <end position="284"/>
    </location>
</feature>
<evidence type="ECO:0000313" key="9">
    <source>
        <dbReference type="EMBL" id="KAB2626394.1"/>
    </source>
</evidence>
<dbReference type="GO" id="GO:0005737">
    <property type="term" value="C:cytoplasm"/>
    <property type="evidence" value="ECO:0007669"/>
    <property type="project" value="UniProtKB-SubCell"/>
</dbReference>
<dbReference type="EMBL" id="SMOL01000160">
    <property type="protein sequence ID" value="KAB2626394.1"/>
    <property type="molecule type" value="Genomic_DNA"/>
</dbReference>
<evidence type="ECO:0000256" key="5">
    <source>
        <dbReference type="ARBA" id="ARBA00022806"/>
    </source>
</evidence>
<evidence type="ECO:0000256" key="2">
    <source>
        <dbReference type="ARBA" id="ARBA00022490"/>
    </source>
</evidence>
<proteinExistence type="predicted"/>
<feature type="compositionally biased region" description="Pro residues" evidence="7">
    <location>
        <begin position="196"/>
        <end position="205"/>
    </location>
</feature>
<dbReference type="GO" id="GO:0004386">
    <property type="term" value="F:helicase activity"/>
    <property type="evidence" value="ECO:0007669"/>
    <property type="project" value="UniProtKB-KW"/>
</dbReference>
<evidence type="ECO:0000256" key="7">
    <source>
        <dbReference type="SAM" id="MobiDB-lite"/>
    </source>
</evidence>
<evidence type="ECO:0000259" key="8">
    <source>
        <dbReference type="Pfam" id="PF21634"/>
    </source>
</evidence>
<dbReference type="PANTHER" id="PTHR45418">
    <property type="entry name" value="CANCER/TESTIS ANTIGEN 55"/>
    <property type="match status" value="1"/>
</dbReference>
<keyword evidence="10" id="KW-1185">Reference proteome</keyword>
<feature type="compositionally biased region" description="Polar residues" evidence="7">
    <location>
        <begin position="174"/>
        <end position="190"/>
    </location>
</feature>
<keyword evidence="4" id="KW-0378">Hydrolase</keyword>
<evidence type="ECO:0000313" key="10">
    <source>
        <dbReference type="Proteomes" id="UP000327157"/>
    </source>
</evidence>
<organism evidence="9 10">
    <name type="scientific">Pyrus ussuriensis x Pyrus communis</name>
    <dbReference type="NCBI Taxonomy" id="2448454"/>
    <lineage>
        <taxon>Eukaryota</taxon>
        <taxon>Viridiplantae</taxon>
        <taxon>Streptophyta</taxon>
        <taxon>Embryophyta</taxon>
        <taxon>Tracheophyta</taxon>
        <taxon>Spermatophyta</taxon>
        <taxon>Magnoliopsida</taxon>
        <taxon>eudicotyledons</taxon>
        <taxon>Gunneridae</taxon>
        <taxon>Pentapetalae</taxon>
        <taxon>rosids</taxon>
        <taxon>fabids</taxon>
        <taxon>Rosales</taxon>
        <taxon>Rosaceae</taxon>
        <taxon>Amygdaloideae</taxon>
        <taxon>Maleae</taxon>
        <taxon>Pyrus</taxon>
    </lineage>
</organism>
<evidence type="ECO:0000256" key="1">
    <source>
        <dbReference type="ARBA" id="ARBA00004496"/>
    </source>
</evidence>
<dbReference type="GO" id="GO:0005524">
    <property type="term" value="F:ATP binding"/>
    <property type="evidence" value="ECO:0007669"/>
    <property type="project" value="UniProtKB-KW"/>
</dbReference>
<reference evidence="10" key="2">
    <citation type="submission" date="2019-10" db="EMBL/GenBank/DDBJ databases">
        <title>A de novo genome assembly of a pear dwarfing rootstock.</title>
        <authorList>
            <person name="Wang F."/>
            <person name="Wang J."/>
            <person name="Li S."/>
            <person name="Zhang Y."/>
            <person name="Fang M."/>
            <person name="Ma L."/>
            <person name="Zhao Y."/>
            <person name="Jiang S."/>
        </authorList>
    </citation>
    <scope>NUCLEOTIDE SEQUENCE [LARGE SCALE GENOMIC DNA]</scope>
</reference>
<protein>
    <submittedName>
        <fullName evidence="9">RNA helicase SDE3</fullName>
    </submittedName>
</protein>
<feature type="compositionally biased region" description="Low complexity" evidence="7">
    <location>
        <begin position="206"/>
        <end position="265"/>
    </location>
</feature>
<feature type="domain" description="Helicase MOV-10-like beta-barrel" evidence="8">
    <location>
        <begin position="395"/>
        <end position="470"/>
    </location>
</feature>
<dbReference type="Pfam" id="PF21634">
    <property type="entry name" value="MOV-10_beta-barrel"/>
    <property type="match status" value="1"/>
</dbReference>
<evidence type="ECO:0000256" key="6">
    <source>
        <dbReference type="ARBA" id="ARBA00022840"/>
    </source>
</evidence>
<dbReference type="Proteomes" id="UP000327157">
    <property type="component" value="Chromosome 16"/>
</dbReference>
<feature type="region of interest" description="Disordered" evidence="7">
    <location>
        <begin position="63"/>
        <end position="287"/>
    </location>
</feature>
<evidence type="ECO:0000256" key="4">
    <source>
        <dbReference type="ARBA" id="ARBA00022801"/>
    </source>
</evidence>
<dbReference type="PANTHER" id="PTHR45418:SF1">
    <property type="entry name" value="CANCER_TESTIS ANTIGEN 55"/>
    <property type="match status" value="1"/>
</dbReference>
<dbReference type="InterPro" id="IPR049080">
    <property type="entry name" value="MOV-10-like_beta-barrel"/>
</dbReference>
<keyword evidence="2" id="KW-0963">Cytoplasm</keyword>
<dbReference type="OrthoDB" id="6513042at2759"/>